<dbReference type="RefSeq" id="WP_069849559.1">
    <property type="nucleotide sequence ID" value="NZ_CP014859.1"/>
</dbReference>
<dbReference type="KEGG" id="ahm:TL08_14405"/>
<proteinExistence type="predicted"/>
<dbReference type="Pfam" id="PF00425">
    <property type="entry name" value="Chorismate_bind"/>
    <property type="match status" value="1"/>
</dbReference>
<dbReference type="GO" id="GO:0046872">
    <property type="term" value="F:metal ion binding"/>
    <property type="evidence" value="ECO:0007669"/>
    <property type="project" value="UniProtKB-KW"/>
</dbReference>
<gene>
    <name evidence="6" type="ORF">TL08_14405</name>
</gene>
<dbReference type="InterPro" id="IPR019996">
    <property type="entry name" value="Salicylate_synthase"/>
</dbReference>
<dbReference type="GO" id="GO:0008909">
    <property type="term" value="F:isochorismate synthase activity"/>
    <property type="evidence" value="ECO:0007669"/>
    <property type="project" value="UniProtKB-EC"/>
</dbReference>
<accession>A0AAC9HQL1</accession>
<dbReference type="PANTHER" id="PTHR11236:SF48">
    <property type="entry name" value="ISOCHORISMATE SYNTHASE MENF"/>
    <property type="match status" value="1"/>
</dbReference>
<keyword evidence="2" id="KW-0479">Metal-binding</keyword>
<keyword evidence="6" id="KW-0413">Isomerase</keyword>
<evidence type="ECO:0000256" key="2">
    <source>
        <dbReference type="ARBA" id="ARBA00022723"/>
    </source>
</evidence>
<reference evidence="7" key="1">
    <citation type="submission" date="2016-03" db="EMBL/GenBank/DDBJ databases">
        <title>Complete genome sequence of the type strain Actinoalloteichus hymeniacidonis DSM 45092.</title>
        <authorList>
            <person name="Schaffert L."/>
            <person name="Albersmeier A."/>
            <person name="Winkler A."/>
            <person name="Kalinowski J."/>
            <person name="Zotchev S."/>
            <person name="Ruckert C."/>
        </authorList>
    </citation>
    <scope>NUCLEOTIDE SEQUENCE [LARGE SCALE GENOMIC DNA]</scope>
    <source>
        <strain evidence="7">HPA177(T) (DSM 45092(T))</strain>
    </source>
</reference>
<dbReference type="InterPro" id="IPR015890">
    <property type="entry name" value="Chorismate_C"/>
</dbReference>
<dbReference type="Gene3D" id="3.60.120.10">
    <property type="entry name" value="Anthranilate synthase"/>
    <property type="match status" value="1"/>
</dbReference>
<keyword evidence="7" id="KW-1185">Reference proteome</keyword>
<keyword evidence="3" id="KW-0460">Magnesium</keyword>
<dbReference type="InterPro" id="IPR005801">
    <property type="entry name" value="ADC_synthase"/>
</dbReference>
<dbReference type="GO" id="GO:0000162">
    <property type="term" value="P:L-tryptophan biosynthetic process"/>
    <property type="evidence" value="ECO:0007669"/>
    <property type="project" value="TreeGrafter"/>
</dbReference>
<dbReference type="EC" id="5.4.4.2" evidence="6"/>
<dbReference type="NCBIfam" id="TIGR03494">
    <property type="entry name" value="salicyl_syn"/>
    <property type="match status" value="1"/>
</dbReference>
<dbReference type="InterPro" id="IPR019999">
    <property type="entry name" value="Anth_synth_I-like"/>
</dbReference>
<dbReference type="SUPFAM" id="SSF56322">
    <property type="entry name" value="ADC synthase"/>
    <property type="match status" value="1"/>
</dbReference>
<sequence length="440" mass="47079">MTHHIQDVVETSLDPVALTAGLARSGLFSEYVGYERNDEWTFAGGVLSSIALDSDRITIHHAGGEPVSHAYRGHPGQALRNALDSLGYPEWRAYGWVGFDFASAVHIDPPAPEAPPRRLARLMIPRTEVRCTPAGTTVEGMDIAATERVLAELSQLRATPATSGNGGGSVNAEADAASYRARVRTAIEEIRRGLYQKVILSRVVRLPFSVDFPATYVAGRRGNSPARSFLLDLDGVRCAGFSPELVVTVDEQRNVVTNPLAGTRAFGPDDARNATARADLESDPKEIYEHAVSVRAALTEMNSVCDPNSTSVSDFMSVSERGSVQHLASTVRGRLAPGNSAWDAFSVLFPAITASGIPKPDSLDAILRLDEPRGLYSGAIVTASSAGDLDAALVLRAVYQEDGQAWLRAGAGIVAGSTPDREFEETREKLDSVLPFLVPA</sequence>
<organism evidence="6 7">
    <name type="scientific">Actinoalloteichus hymeniacidonis</name>
    <dbReference type="NCBI Taxonomy" id="340345"/>
    <lineage>
        <taxon>Bacteria</taxon>
        <taxon>Bacillati</taxon>
        <taxon>Actinomycetota</taxon>
        <taxon>Actinomycetes</taxon>
        <taxon>Pseudonocardiales</taxon>
        <taxon>Pseudonocardiaceae</taxon>
        <taxon>Actinoalloteichus</taxon>
    </lineage>
</organism>
<keyword evidence="4" id="KW-0456">Lyase</keyword>
<name>A0AAC9HQL1_9PSEU</name>
<evidence type="ECO:0000313" key="6">
    <source>
        <dbReference type="EMBL" id="AOS63694.1"/>
    </source>
</evidence>
<dbReference type="AlphaFoldDB" id="A0AAC9HQL1"/>
<dbReference type="Proteomes" id="UP000095210">
    <property type="component" value="Chromosome"/>
</dbReference>
<dbReference type="PANTHER" id="PTHR11236">
    <property type="entry name" value="AMINOBENZOATE/ANTHRANILATE SYNTHASE"/>
    <property type="match status" value="1"/>
</dbReference>
<evidence type="ECO:0000256" key="3">
    <source>
        <dbReference type="ARBA" id="ARBA00022842"/>
    </source>
</evidence>
<protein>
    <submittedName>
        <fullName evidence="6">Salicylate synthase</fullName>
        <ecNumber evidence="6">5.4.4.2</ecNumber>
    </submittedName>
</protein>
<evidence type="ECO:0000256" key="4">
    <source>
        <dbReference type="ARBA" id="ARBA00023239"/>
    </source>
</evidence>
<evidence type="ECO:0000259" key="5">
    <source>
        <dbReference type="Pfam" id="PF00425"/>
    </source>
</evidence>
<dbReference type="GO" id="GO:0016833">
    <property type="term" value="F:oxo-acid-lyase activity"/>
    <property type="evidence" value="ECO:0007669"/>
    <property type="project" value="InterPro"/>
</dbReference>
<evidence type="ECO:0000256" key="1">
    <source>
        <dbReference type="ARBA" id="ARBA00001946"/>
    </source>
</evidence>
<comment type="cofactor">
    <cofactor evidence="1">
        <name>Mg(2+)</name>
        <dbReference type="ChEBI" id="CHEBI:18420"/>
    </cofactor>
</comment>
<evidence type="ECO:0000313" key="7">
    <source>
        <dbReference type="Proteomes" id="UP000095210"/>
    </source>
</evidence>
<dbReference type="EMBL" id="CP014859">
    <property type="protein sequence ID" value="AOS63694.1"/>
    <property type="molecule type" value="Genomic_DNA"/>
</dbReference>
<feature type="domain" description="Chorismate-utilising enzyme C-terminal" evidence="5">
    <location>
        <begin position="177"/>
        <end position="429"/>
    </location>
</feature>
<dbReference type="PRINTS" id="PR00095">
    <property type="entry name" value="ANTSNTHASEI"/>
</dbReference>